<dbReference type="OrthoDB" id="10412921at2759"/>
<dbReference type="EMBL" id="CAGKOT010000032">
    <property type="protein sequence ID" value="CAB5373685.1"/>
    <property type="molecule type" value="Genomic_DNA"/>
</dbReference>
<dbReference type="AlphaFoldDB" id="A0A915ZEE0"/>
<protein>
    <submittedName>
        <fullName evidence="1">Uncharacterized protein</fullName>
    </submittedName>
</protein>
<dbReference type="Proteomes" id="UP000684084">
    <property type="component" value="Unassembled WGS sequence"/>
</dbReference>
<gene>
    <name evidence="1" type="ORF">CHRIB12_LOCUS14116</name>
</gene>
<comment type="caution">
    <text evidence="1">The sequence shown here is derived from an EMBL/GenBank/DDBJ whole genome shotgun (WGS) entry which is preliminary data.</text>
</comment>
<evidence type="ECO:0000313" key="2">
    <source>
        <dbReference type="Proteomes" id="UP000684084"/>
    </source>
</evidence>
<reference evidence="1" key="1">
    <citation type="submission" date="2020-05" db="EMBL/GenBank/DDBJ databases">
        <authorList>
            <person name="Rincon C."/>
            <person name="Sanders R I."/>
            <person name="Robbins C."/>
            <person name="Chaturvedi A."/>
        </authorList>
    </citation>
    <scope>NUCLEOTIDE SEQUENCE</scope>
    <source>
        <strain evidence="1">CHB12</strain>
    </source>
</reference>
<accession>A0A915ZEE0</accession>
<proteinExistence type="predicted"/>
<sequence>MFRSKVLLPLMRYYQDRFKNFYATALGKIARRGYRLKNPSGWVDMTKWVQNPDYLNSTIRETPILSWDYSSHLGQDFRKIQ</sequence>
<evidence type="ECO:0000313" key="1">
    <source>
        <dbReference type="EMBL" id="CAB5373685.1"/>
    </source>
</evidence>
<name>A0A915ZEE0_9GLOM</name>
<organism evidence="1 2">
    <name type="scientific">Rhizophagus irregularis</name>
    <dbReference type="NCBI Taxonomy" id="588596"/>
    <lineage>
        <taxon>Eukaryota</taxon>
        <taxon>Fungi</taxon>
        <taxon>Fungi incertae sedis</taxon>
        <taxon>Mucoromycota</taxon>
        <taxon>Glomeromycotina</taxon>
        <taxon>Glomeromycetes</taxon>
        <taxon>Glomerales</taxon>
        <taxon>Glomeraceae</taxon>
        <taxon>Rhizophagus</taxon>
    </lineage>
</organism>